<evidence type="ECO:0000313" key="2">
    <source>
        <dbReference type="EMBL" id="RIA79824.1"/>
    </source>
</evidence>
<name>A0A397SBT4_9GLOM</name>
<feature type="region of interest" description="Disordered" evidence="1">
    <location>
        <begin position="78"/>
        <end position="103"/>
    </location>
</feature>
<evidence type="ECO:0000313" key="3">
    <source>
        <dbReference type="Proteomes" id="UP000265703"/>
    </source>
</evidence>
<protein>
    <submittedName>
        <fullName evidence="2">Uncharacterized protein</fullName>
    </submittedName>
</protein>
<feature type="compositionally biased region" description="Basic residues" evidence="1">
    <location>
        <begin position="85"/>
        <end position="103"/>
    </location>
</feature>
<evidence type="ECO:0000256" key="1">
    <source>
        <dbReference type="SAM" id="MobiDB-lite"/>
    </source>
</evidence>
<dbReference type="Proteomes" id="UP000265703">
    <property type="component" value="Unassembled WGS sequence"/>
</dbReference>
<accession>A0A397SBT4</accession>
<organism evidence="2 3">
    <name type="scientific">Glomus cerebriforme</name>
    <dbReference type="NCBI Taxonomy" id="658196"/>
    <lineage>
        <taxon>Eukaryota</taxon>
        <taxon>Fungi</taxon>
        <taxon>Fungi incertae sedis</taxon>
        <taxon>Mucoromycota</taxon>
        <taxon>Glomeromycotina</taxon>
        <taxon>Glomeromycetes</taxon>
        <taxon>Glomerales</taxon>
        <taxon>Glomeraceae</taxon>
        <taxon>Glomus</taxon>
    </lineage>
</organism>
<keyword evidence="3" id="KW-1185">Reference proteome</keyword>
<dbReference type="EMBL" id="QKYT01001131">
    <property type="protein sequence ID" value="RIA79824.1"/>
    <property type="molecule type" value="Genomic_DNA"/>
</dbReference>
<dbReference type="AlphaFoldDB" id="A0A397SBT4"/>
<sequence>MYYNKQSGNDPVEVRYKTEVEEILNGNHPSLTPKVLNCSLNLGDLDNEEEAAPFDEITEEKPRKAHRSEVRRVKFARRTNISKNGRLKKDRKKTKGRTKAKGI</sequence>
<reference evidence="2 3" key="1">
    <citation type="submission" date="2018-06" db="EMBL/GenBank/DDBJ databases">
        <title>Comparative genomics reveals the genomic features of Rhizophagus irregularis, R. cerebriforme, R. diaphanum and Gigaspora rosea, and their symbiotic lifestyle signature.</title>
        <authorList>
            <person name="Morin E."/>
            <person name="San Clemente H."/>
            <person name="Chen E.C.H."/>
            <person name="De La Providencia I."/>
            <person name="Hainaut M."/>
            <person name="Kuo A."/>
            <person name="Kohler A."/>
            <person name="Murat C."/>
            <person name="Tang N."/>
            <person name="Roy S."/>
            <person name="Loubradou J."/>
            <person name="Henrissat B."/>
            <person name="Grigoriev I.V."/>
            <person name="Corradi N."/>
            <person name="Roux C."/>
            <person name="Martin F.M."/>
        </authorList>
    </citation>
    <scope>NUCLEOTIDE SEQUENCE [LARGE SCALE GENOMIC DNA]</scope>
    <source>
        <strain evidence="2 3">DAOM 227022</strain>
    </source>
</reference>
<gene>
    <name evidence="2" type="ORF">C1645_839841</name>
</gene>
<dbReference type="OrthoDB" id="2422868at2759"/>
<comment type="caution">
    <text evidence="2">The sequence shown here is derived from an EMBL/GenBank/DDBJ whole genome shotgun (WGS) entry which is preliminary data.</text>
</comment>
<proteinExistence type="predicted"/>